<dbReference type="EMBL" id="HACG01044185">
    <property type="protein sequence ID" value="CEK91050.1"/>
    <property type="molecule type" value="Transcribed_RNA"/>
</dbReference>
<organism evidence="1">
    <name type="scientific">Arion vulgaris</name>
    <dbReference type="NCBI Taxonomy" id="1028688"/>
    <lineage>
        <taxon>Eukaryota</taxon>
        <taxon>Metazoa</taxon>
        <taxon>Spiralia</taxon>
        <taxon>Lophotrochozoa</taxon>
        <taxon>Mollusca</taxon>
        <taxon>Gastropoda</taxon>
        <taxon>Heterobranchia</taxon>
        <taxon>Euthyneura</taxon>
        <taxon>Panpulmonata</taxon>
        <taxon>Eupulmonata</taxon>
        <taxon>Stylommatophora</taxon>
        <taxon>Helicina</taxon>
        <taxon>Arionoidea</taxon>
        <taxon>Arionidae</taxon>
        <taxon>Arion</taxon>
    </lineage>
</organism>
<reference evidence="1" key="1">
    <citation type="submission" date="2014-12" db="EMBL/GenBank/DDBJ databases">
        <title>Insight into the proteome of Arion vulgaris.</title>
        <authorList>
            <person name="Aradska J."/>
            <person name="Bulat T."/>
            <person name="Smidak R."/>
            <person name="Sarate P."/>
            <person name="Gangsoo J."/>
            <person name="Sialana F."/>
            <person name="Bilban M."/>
            <person name="Lubec G."/>
        </authorList>
    </citation>
    <scope>NUCLEOTIDE SEQUENCE</scope>
    <source>
        <tissue evidence="1">Skin</tissue>
    </source>
</reference>
<proteinExistence type="predicted"/>
<gene>
    <name evidence="1" type="primary">ORF180745</name>
</gene>
<dbReference type="AlphaFoldDB" id="A0A0B7BFX6"/>
<accession>A0A0B7BFX6</accession>
<name>A0A0B7BFX6_9EUPU</name>
<sequence>MKKSDIVIHAGTITGKNATYTTKTMYHKKTDSTICGGEGVGREKSNLKFVLFRQMKTKLCKRIQTTKTCKSSKYLYRSNKVKANYFWPDIQGYQVTWAETTYVKLDLKNQCLVII</sequence>
<evidence type="ECO:0000313" key="1">
    <source>
        <dbReference type="EMBL" id="CEK91050.1"/>
    </source>
</evidence>
<protein>
    <submittedName>
        <fullName evidence="1">Uncharacterized protein</fullName>
    </submittedName>
</protein>